<dbReference type="RefSeq" id="WP_013758178.1">
    <property type="nucleotide sequence ID" value="NC_015500.1"/>
</dbReference>
<keyword evidence="3" id="KW-1185">Reference proteome</keyword>
<dbReference type="InterPro" id="IPR014867">
    <property type="entry name" value="Spore_coat_CotH_CotH2/3/7"/>
</dbReference>
<gene>
    <name evidence="2" type="ordered locus">Trebr_1035</name>
</gene>
<dbReference type="Gene3D" id="2.60.40.10">
    <property type="entry name" value="Immunoglobulins"/>
    <property type="match status" value="1"/>
</dbReference>
<name>F4LJY9_TREBD</name>
<dbReference type="AlphaFoldDB" id="F4LJY9"/>
<feature type="chain" id="PRO_5003310872" evidence="1">
    <location>
        <begin position="23"/>
        <end position="609"/>
    </location>
</feature>
<proteinExistence type="predicted"/>
<dbReference type="EMBL" id="CP002696">
    <property type="protein sequence ID" value="AEE16469.1"/>
    <property type="molecule type" value="Genomic_DNA"/>
</dbReference>
<dbReference type="PROSITE" id="PS51257">
    <property type="entry name" value="PROKAR_LIPOPROTEIN"/>
    <property type="match status" value="1"/>
</dbReference>
<dbReference type="eggNOG" id="COG4935">
    <property type="taxonomic scope" value="Bacteria"/>
</dbReference>
<evidence type="ECO:0000313" key="2">
    <source>
        <dbReference type="EMBL" id="AEE16469.1"/>
    </source>
</evidence>
<keyword evidence="2" id="KW-0167">Capsid protein</keyword>
<dbReference type="Pfam" id="PF08757">
    <property type="entry name" value="CotH"/>
    <property type="match status" value="1"/>
</dbReference>
<dbReference type="HOGENOM" id="CLU_448280_0_0_12"/>
<dbReference type="SUPFAM" id="SSF49265">
    <property type="entry name" value="Fibronectin type III"/>
    <property type="match status" value="2"/>
</dbReference>
<evidence type="ECO:0000256" key="1">
    <source>
        <dbReference type="SAM" id="SignalP"/>
    </source>
</evidence>
<evidence type="ECO:0000313" key="3">
    <source>
        <dbReference type="Proteomes" id="UP000006546"/>
    </source>
</evidence>
<keyword evidence="2" id="KW-0946">Virion</keyword>
<dbReference type="InterPro" id="IPR013783">
    <property type="entry name" value="Ig-like_fold"/>
</dbReference>
<keyword evidence="1" id="KW-0732">Signal</keyword>
<dbReference type="InterPro" id="IPR036116">
    <property type="entry name" value="FN3_sf"/>
</dbReference>
<dbReference type="InterPro" id="IPR003961">
    <property type="entry name" value="FN3_dom"/>
</dbReference>
<reference evidence="3" key="1">
    <citation type="submission" date="2011-04" db="EMBL/GenBank/DDBJ databases">
        <title>The complete genome of Treponema brennaborense DSM 12168.</title>
        <authorList>
            <person name="Lucas S."/>
            <person name="Han J."/>
            <person name="Lapidus A."/>
            <person name="Bruce D."/>
            <person name="Goodwin L."/>
            <person name="Pitluck S."/>
            <person name="Peters L."/>
            <person name="Kyrpides N."/>
            <person name="Mavromatis K."/>
            <person name="Ivanova N."/>
            <person name="Mikhailova N."/>
            <person name="Pagani I."/>
            <person name="Teshima H."/>
            <person name="Detter J.C."/>
            <person name="Tapia R."/>
            <person name="Han C."/>
            <person name="Land M."/>
            <person name="Hauser L."/>
            <person name="Markowitz V."/>
            <person name="Cheng J.-F."/>
            <person name="Hugenholtz P."/>
            <person name="Woyke T."/>
            <person name="Wu D."/>
            <person name="Gronow S."/>
            <person name="Wellnitz S."/>
            <person name="Brambilla E."/>
            <person name="Klenk H.-P."/>
            <person name="Eisen J.A."/>
        </authorList>
    </citation>
    <scope>NUCLEOTIDE SEQUENCE [LARGE SCALE GENOMIC DNA]</scope>
    <source>
        <strain evidence="3">DSM 12168 / CIP 105900 / DD5/3</strain>
    </source>
</reference>
<feature type="signal peptide" evidence="1">
    <location>
        <begin position="1"/>
        <end position="22"/>
    </location>
</feature>
<accession>F4LJY9</accession>
<dbReference type="STRING" id="906968.Trebr_1035"/>
<sequence>MRINTKLTVSLAAALLIAVVFCGCRTDTETEYVAVTDKIAPENASDFAATEQGNGILLSWQDSVSEDVNFYKITWNQPLPISAARTAESQAEQALYVPAGEQYFFVYNLTEGIEYEFELKAVDFAGNASSGIKTALVMGNSNKNPVTHFSASYENGEMNLFWENPDDELFSGSILKITYINSGVTETLSFDSFVHSFAWKNGENGKGYNFGICTVNSLNQKSRTENLAINYFPYNLTNPVVEITTPENQEITSKEVWIENASFSVKGTENSAWNSEDISTSIRGRGNSTWAQPKKPYALKLDKKQELMGFPKHKRWVLIANYLDNSFMRNCMAFYLSSCLEMDYTLRGDFVNLVLNGQYKGLYWLGEAIKVDKKRVNIDEDDDYLIELDVYYDETWKFKSAIRAMPYMISNDDSMSDERLSNLSGKIEQLEKLLYPDFTEGMNTNDCSAPDESYTEKLDITSWAKFWIINELMSNNELKHPKSCYFTFENSTGILKAGPVWDFDWASLSQSSSCTLKDTIYYNALFKSPAFREKLKELWAAYYNLIDIDSQIEKLRAQIYSDQQNDALVWEAHTDPSTIVREDFDAYADFLKETLNKKFQVVNTEIDGL</sequence>
<dbReference type="Proteomes" id="UP000006546">
    <property type="component" value="Chromosome"/>
</dbReference>
<protein>
    <submittedName>
        <fullName evidence="2">Spore coat protein CotH</fullName>
    </submittedName>
</protein>
<dbReference type="CDD" id="cd00063">
    <property type="entry name" value="FN3"/>
    <property type="match status" value="1"/>
</dbReference>
<dbReference type="KEGG" id="tbe:Trebr_1035"/>
<organism evidence="2 3">
    <name type="scientific">Treponema brennaborense (strain DSM 12168 / CIP 105900 / DD5/3)</name>
    <dbReference type="NCBI Taxonomy" id="906968"/>
    <lineage>
        <taxon>Bacteria</taxon>
        <taxon>Pseudomonadati</taxon>
        <taxon>Spirochaetota</taxon>
        <taxon>Spirochaetia</taxon>
        <taxon>Spirochaetales</taxon>
        <taxon>Treponemataceae</taxon>
        <taxon>Treponema</taxon>
    </lineage>
</organism>